<dbReference type="PANTHER" id="PTHR21661:SF35">
    <property type="entry name" value="EPOXIDE HYDROLASE"/>
    <property type="match status" value="1"/>
</dbReference>
<reference evidence="7" key="1">
    <citation type="journal article" date="2021" name="Int. J. Syst. Evol. Microbiol.">
        <title>Actinocatenispora comari sp. nov., an endophytic actinomycete isolated from aerial parts of Comarum salesowianum.</title>
        <authorList>
            <person name="Oyunbileg N."/>
            <person name="Iizaka Y."/>
            <person name="Hamada M."/>
            <person name="Davaapurev B.O."/>
            <person name="Fukumoto A."/>
            <person name="Tsetseg B."/>
            <person name="Kato F."/>
            <person name="Tamura T."/>
            <person name="Batkhuu J."/>
            <person name="Anzai Y."/>
        </authorList>
    </citation>
    <scope>NUCLEOTIDE SEQUENCE [LARGE SCALE GENOMIC DNA]</scope>
    <source>
        <strain evidence="7">NUM-2625</strain>
    </source>
</reference>
<evidence type="ECO:0000259" key="5">
    <source>
        <dbReference type="Pfam" id="PF06441"/>
    </source>
</evidence>
<evidence type="ECO:0000256" key="4">
    <source>
        <dbReference type="PIRSR" id="PIRSR001112-1"/>
    </source>
</evidence>
<dbReference type="SUPFAM" id="SSF53474">
    <property type="entry name" value="alpha/beta-Hydrolases"/>
    <property type="match status" value="1"/>
</dbReference>
<dbReference type="InterPro" id="IPR010497">
    <property type="entry name" value="Epoxide_hydro_N"/>
</dbReference>
<dbReference type="GO" id="GO:0004301">
    <property type="term" value="F:epoxide hydrolase activity"/>
    <property type="evidence" value="ECO:0007669"/>
    <property type="project" value="TreeGrafter"/>
</dbReference>
<accession>A0A8J4A612</accession>
<feature type="domain" description="Epoxide hydrolase N-terminal" evidence="5">
    <location>
        <begin position="3"/>
        <end position="105"/>
    </location>
</feature>
<proteinExistence type="inferred from homology"/>
<keyword evidence="2" id="KW-0058">Aromatic hydrocarbons catabolism</keyword>
<dbReference type="InterPro" id="IPR000639">
    <property type="entry name" value="Epox_hydrolase-like"/>
</dbReference>
<dbReference type="PANTHER" id="PTHR21661">
    <property type="entry name" value="EPOXIDE HYDROLASE 1-RELATED"/>
    <property type="match status" value="1"/>
</dbReference>
<dbReference type="InterPro" id="IPR029058">
    <property type="entry name" value="AB_hydrolase_fold"/>
</dbReference>
<comment type="similarity">
    <text evidence="1">Belongs to the peptidase S33 family.</text>
</comment>
<feature type="active site" description="Nucleophile" evidence="4">
    <location>
        <position position="177"/>
    </location>
</feature>
<feature type="active site" description="Proton donor" evidence="4">
    <location>
        <position position="307"/>
    </location>
</feature>
<evidence type="ECO:0000256" key="2">
    <source>
        <dbReference type="ARBA" id="ARBA00022797"/>
    </source>
</evidence>
<keyword evidence="7" id="KW-1185">Reference proteome</keyword>
<dbReference type="GO" id="GO:0097176">
    <property type="term" value="P:epoxide metabolic process"/>
    <property type="evidence" value="ECO:0007669"/>
    <property type="project" value="TreeGrafter"/>
</dbReference>
<dbReference type="EMBL" id="BOPO01000002">
    <property type="protein sequence ID" value="GIL24913.1"/>
    <property type="molecule type" value="Genomic_DNA"/>
</dbReference>
<dbReference type="PIRSF" id="PIRSF001112">
    <property type="entry name" value="Epoxide_hydrolase"/>
    <property type="match status" value="1"/>
</dbReference>
<dbReference type="PRINTS" id="PR00412">
    <property type="entry name" value="EPOXHYDRLASE"/>
</dbReference>
<dbReference type="Gene3D" id="3.40.50.1820">
    <property type="entry name" value="alpha/beta hydrolase"/>
    <property type="match status" value="1"/>
</dbReference>
<dbReference type="Pfam" id="PF06441">
    <property type="entry name" value="EHN"/>
    <property type="match status" value="1"/>
</dbReference>
<protein>
    <submittedName>
        <fullName evidence="6">Multidrug MFS transporter</fullName>
    </submittedName>
</protein>
<gene>
    <name evidence="6" type="ORF">NUM_01680</name>
</gene>
<dbReference type="AlphaFoldDB" id="A0A8J4A612"/>
<feature type="active site" description="Proton acceptor" evidence="4">
    <location>
        <position position="360"/>
    </location>
</feature>
<organism evidence="6 7">
    <name type="scientific">Actinocatenispora comari</name>
    <dbReference type="NCBI Taxonomy" id="2807577"/>
    <lineage>
        <taxon>Bacteria</taxon>
        <taxon>Bacillati</taxon>
        <taxon>Actinomycetota</taxon>
        <taxon>Actinomycetes</taxon>
        <taxon>Micromonosporales</taxon>
        <taxon>Micromonosporaceae</taxon>
        <taxon>Actinocatenispora</taxon>
    </lineage>
</organism>
<evidence type="ECO:0000313" key="7">
    <source>
        <dbReference type="Proteomes" id="UP000614996"/>
    </source>
</evidence>
<evidence type="ECO:0000256" key="3">
    <source>
        <dbReference type="ARBA" id="ARBA00022801"/>
    </source>
</evidence>
<comment type="caution">
    <text evidence="6">The sequence shown here is derived from an EMBL/GenBank/DDBJ whole genome shotgun (WGS) entry which is preliminary data.</text>
</comment>
<dbReference type="InterPro" id="IPR016292">
    <property type="entry name" value="Epoxide_hydrolase"/>
</dbReference>
<keyword evidence="3" id="KW-0378">Hydrolase</keyword>
<evidence type="ECO:0000313" key="6">
    <source>
        <dbReference type="EMBL" id="GIL24913.1"/>
    </source>
</evidence>
<evidence type="ECO:0000256" key="1">
    <source>
        <dbReference type="ARBA" id="ARBA00010088"/>
    </source>
</evidence>
<name>A0A8J4A612_9ACTN</name>
<sequence>MHVTPFRIAIAQDQLDDLQRRLRTTRWPDPSPVGDWQDGTDLAFLQRLTEHWRTGFDWRAAEAELNQLPQFTARLDGLRTHLIHQRGTGPRPFPLLIGHGWPGTGFDLRRIIPLLTDPAGHGADPADAFDVVAPSLPGYGFSAPPVRPGTGPERVADMWTQLMTALGYDRFGVQAGDWGAAVAMWIAGRAPDRLAGMHLNFVPGFYQPPLGDGEPPLSPEEREFAATMARWFDAEGGYHRLHSTKPQTAAYGLTDSPSGLAAWMVEKLRAWSDSHGDVTSVFTLDEILTNVSIYWFTATIGSSMRFYYENRLRPNRYASGQRVAPPLGFVGFPREPVPPRSWLERVFTVTRYQTIERGSHFGAWEAPELLAADIRAFFRPLR</sequence>
<dbReference type="Proteomes" id="UP000614996">
    <property type="component" value="Unassembled WGS sequence"/>
</dbReference>
<dbReference type="RefSeq" id="WP_207122530.1">
    <property type="nucleotide sequence ID" value="NZ_BOPO01000002.1"/>
</dbReference>